<dbReference type="SMART" id="SM00220">
    <property type="entry name" value="S_TKc"/>
    <property type="match status" value="1"/>
</dbReference>
<dbReference type="EMBL" id="BQXS01012469">
    <property type="protein sequence ID" value="GKT23506.1"/>
    <property type="molecule type" value="Genomic_DNA"/>
</dbReference>
<dbReference type="InterPro" id="IPR008271">
    <property type="entry name" value="Ser/Thr_kinase_AS"/>
</dbReference>
<dbReference type="PROSITE" id="PS00108">
    <property type="entry name" value="PROTEIN_KINASE_ST"/>
    <property type="match status" value="1"/>
</dbReference>
<dbReference type="SUPFAM" id="SSF56112">
    <property type="entry name" value="Protein kinase-like (PK-like)"/>
    <property type="match status" value="1"/>
</dbReference>
<gene>
    <name evidence="2" type="ORF">ADUPG1_012448</name>
</gene>
<protein>
    <recommendedName>
        <fullName evidence="1">Protein kinase domain-containing protein</fullName>
    </recommendedName>
</protein>
<keyword evidence="3" id="KW-1185">Reference proteome</keyword>
<dbReference type="InterPro" id="IPR011009">
    <property type="entry name" value="Kinase-like_dom_sf"/>
</dbReference>
<evidence type="ECO:0000313" key="2">
    <source>
        <dbReference type="EMBL" id="GKT23506.1"/>
    </source>
</evidence>
<evidence type="ECO:0000313" key="3">
    <source>
        <dbReference type="Proteomes" id="UP001057375"/>
    </source>
</evidence>
<dbReference type="InterPro" id="IPR000719">
    <property type="entry name" value="Prot_kinase_dom"/>
</dbReference>
<feature type="domain" description="Protein kinase" evidence="1">
    <location>
        <begin position="1"/>
        <end position="274"/>
    </location>
</feature>
<dbReference type="Pfam" id="PF00069">
    <property type="entry name" value="Pkinase"/>
    <property type="match status" value="1"/>
</dbReference>
<name>A0ABQ5JZH0_9EUKA</name>
<reference evidence="2" key="1">
    <citation type="submission" date="2022-03" db="EMBL/GenBank/DDBJ databases">
        <title>Draft genome sequence of Aduncisulcus paluster, a free-living microaerophilic Fornicata.</title>
        <authorList>
            <person name="Yuyama I."/>
            <person name="Kume K."/>
            <person name="Tamura T."/>
            <person name="Inagaki Y."/>
            <person name="Hashimoto T."/>
        </authorList>
    </citation>
    <scope>NUCLEOTIDE SEQUENCE</scope>
    <source>
        <strain evidence="2">NY0171</strain>
    </source>
</reference>
<dbReference type="PANTHER" id="PTHR44167">
    <property type="entry name" value="OVARIAN-SPECIFIC SERINE/THREONINE-PROTEIN KINASE LOK-RELATED"/>
    <property type="match status" value="1"/>
</dbReference>
<evidence type="ECO:0000259" key="1">
    <source>
        <dbReference type="PROSITE" id="PS50011"/>
    </source>
</evidence>
<dbReference type="PROSITE" id="PS50011">
    <property type="entry name" value="PROTEIN_KINASE_DOM"/>
    <property type="match status" value="1"/>
</dbReference>
<dbReference type="Gene3D" id="1.10.510.10">
    <property type="entry name" value="Transferase(Phosphotransferase) domain 1"/>
    <property type="match status" value="1"/>
</dbReference>
<organism evidence="2 3">
    <name type="scientific">Aduncisulcus paluster</name>
    <dbReference type="NCBI Taxonomy" id="2918883"/>
    <lineage>
        <taxon>Eukaryota</taxon>
        <taxon>Metamonada</taxon>
        <taxon>Carpediemonas-like organisms</taxon>
        <taxon>Aduncisulcus</taxon>
    </lineage>
</organism>
<comment type="caution">
    <text evidence="2">The sequence shown here is derived from an EMBL/GenBank/DDBJ whole genome shotgun (WGS) entry which is preliminary data.</text>
</comment>
<dbReference type="Proteomes" id="UP001057375">
    <property type="component" value="Unassembled WGS sequence"/>
</dbReference>
<sequence>MEFCVGGSIKNFARSWCADGKYVRQLDDGSSEDDSDVISSSDSVSDCHEHFNPMTLNPVKVASLCVGMIECLDDVFRAKKSLVHRDIKPDNFLVRVDPASKKCTVVLADLGLAKIQDTIRSSTTSVSFATLEEEESISSSKSKQKSTCGTLAYSALESLMEGDQSQMSDAYSLGMSIIALFLGHDPYKDNKALELQFDSGKYAFTLSQLIKDGFTPLIERTSLFKSLLSIDHGEYSIVHSRLNQIVKGLTRVQKHDRMSVHEARKMIEPISSLLPPLGEGWKYPNIEEFVKKHRKLK</sequence>
<proteinExistence type="predicted"/>
<dbReference type="PANTHER" id="PTHR44167:SF24">
    <property type="entry name" value="SERINE_THREONINE-PROTEIN KINASE CHK2"/>
    <property type="match status" value="1"/>
</dbReference>
<accession>A0ABQ5JZH0</accession>